<proteinExistence type="predicted"/>
<dbReference type="EMBL" id="UINC01105305">
    <property type="protein sequence ID" value="SVC69141.1"/>
    <property type="molecule type" value="Genomic_DNA"/>
</dbReference>
<protein>
    <recommendedName>
        <fullName evidence="1">Reductive dehalogenase domain-containing protein</fullName>
    </recommendedName>
</protein>
<dbReference type="PANTHER" id="PTHR42827:SF1">
    <property type="entry name" value="IRON-SULFUR CLUSTER-BINDING PROTEIN"/>
    <property type="match status" value="1"/>
</dbReference>
<feature type="domain" description="Reductive dehalogenase" evidence="1">
    <location>
        <begin position="181"/>
        <end position="278"/>
    </location>
</feature>
<sequence>MTNPTDFYPANHLPRSLYQREEDMAAGIEVGPDFRRFDQKDDIFCRAFWDETVRSDASMEFFRSHGHSFNSRNVDGFTQRDFALRNAAWSVADDYADRNRPNGLREGFQDPQEARYPPAEQRFPVEDAAAMTIEIKRVARMFGCDLVGVTAYDNRWVYATRADIKTFEKKPNDLPLGLTNVIVMGHGMDYDLVKSYPSALAGAAVGMGYSGEAVTVAQLSQFIRNLGYQAIGSMNDTALVIPMAVQAGLGEYGRNQMVITEEFGPRVRFSKIFTDLPLVHDKPKKFGVTEFCNICQR</sequence>
<evidence type="ECO:0000259" key="1">
    <source>
        <dbReference type="Pfam" id="PF13486"/>
    </source>
</evidence>
<dbReference type="Pfam" id="PF13486">
    <property type="entry name" value="Dehalogenase"/>
    <property type="match status" value="1"/>
</dbReference>
<accession>A0A382PB82</accession>
<organism evidence="2">
    <name type="scientific">marine metagenome</name>
    <dbReference type="NCBI Taxonomy" id="408172"/>
    <lineage>
        <taxon>unclassified sequences</taxon>
        <taxon>metagenomes</taxon>
        <taxon>ecological metagenomes</taxon>
    </lineage>
</organism>
<dbReference type="PANTHER" id="PTHR42827">
    <property type="entry name" value="IRON-SULFUR CLUSTER-BINDING PROTEIN-RELATED"/>
    <property type="match status" value="1"/>
</dbReference>
<reference evidence="2" key="1">
    <citation type="submission" date="2018-05" db="EMBL/GenBank/DDBJ databases">
        <authorList>
            <person name="Lanie J.A."/>
            <person name="Ng W.-L."/>
            <person name="Kazmierczak K.M."/>
            <person name="Andrzejewski T.M."/>
            <person name="Davidsen T.M."/>
            <person name="Wayne K.J."/>
            <person name="Tettelin H."/>
            <person name="Glass J.I."/>
            <person name="Rusch D."/>
            <person name="Podicherti R."/>
            <person name="Tsui H.-C.T."/>
            <person name="Winkler M.E."/>
        </authorList>
    </citation>
    <scope>NUCLEOTIDE SEQUENCE</scope>
</reference>
<evidence type="ECO:0000313" key="2">
    <source>
        <dbReference type="EMBL" id="SVC69141.1"/>
    </source>
</evidence>
<gene>
    <name evidence="2" type="ORF">METZ01_LOCUS321995</name>
</gene>
<name>A0A382PB82_9ZZZZ</name>
<feature type="non-terminal residue" evidence="2">
    <location>
        <position position="297"/>
    </location>
</feature>
<dbReference type="InterPro" id="IPR028894">
    <property type="entry name" value="RDH_dom"/>
</dbReference>
<dbReference type="AlphaFoldDB" id="A0A382PB82"/>